<dbReference type="RefSeq" id="WP_188804920.1">
    <property type="nucleotide sequence ID" value="NZ_BMOK01000019.1"/>
</dbReference>
<name>A0A917W544_9BACL</name>
<dbReference type="SUPFAM" id="SSF140500">
    <property type="entry name" value="BAS1536-like"/>
    <property type="match status" value="1"/>
</dbReference>
<dbReference type="InterPro" id="IPR036638">
    <property type="entry name" value="HLH_DNA-bd_sf"/>
</dbReference>
<dbReference type="Gene3D" id="4.10.280.10">
    <property type="entry name" value="Helix-loop-helix DNA-binding domain"/>
    <property type="match status" value="1"/>
</dbReference>
<organism evidence="1 2">
    <name type="scientific">Sporolactobacillus putidus</name>
    <dbReference type="NCBI Taxonomy" id="492735"/>
    <lineage>
        <taxon>Bacteria</taxon>
        <taxon>Bacillati</taxon>
        <taxon>Bacillota</taxon>
        <taxon>Bacilli</taxon>
        <taxon>Bacillales</taxon>
        <taxon>Sporolactobacillaceae</taxon>
        <taxon>Sporolactobacillus</taxon>
    </lineage>
</organism>
<reference evidence="1" key="2">
    <citation type="submission" date="2020-09" db="EMBL/GenBank/DDBJ databases">
        <authorList>
            <person name="Sun Q."/>
            <person name="Ohkuma M."/>
        </authorList>
    </citation>
    <scope>NUCLEOTIDE SEQUENCE</scope>
    <source>
        <strain evidence="1">JCM 15325</strain>
    </source>
</reference>
<accession>A0A917W544</accession>
<comment type="caution">
    <text evidence="1">The sequence shown here is derived from an EMBL/GenBank/DDBJ whole genome shotgun (WGS) entry which is preliminary data.</text>
</comment>
<dbReference type="GO" id="GO:0043937">
    <property type="term" value="P:regulation of sporulation"/>
    <property type="evidence" value="ECO:0007669"/>
    <property type="project" value="InterPro"/>
</dbReference>
<reference evidence="1" key="1">
    <citation type="journal article" date="2014" name="Int. J. Syst. Evol. Microbiol.">
        <title>Complete genome sequence of Corynebacterium casei LMG S-19264T (=DSM 44701T), isolated from a smear-ripened cheese.</title>
        <authorList>
            <consortium name="US DOE Joint Genome Institute (JGI-PGF)"/>
            <person name="Walter F."/>
            <person name="Albersmeier A."/>
            <person name="Kalinowski J."/>
            <person name="Ruckert C."/>
        </authorList>
    </citation>
    <scope>NUCLEOTIDE SEQUENCE</scope>
    <source>
        <strain evidence="1">JCM 15325</strain>
    </source>
</reference>
<keyword evidence="2" id="KW-1185">Reference proteome</keyword>
<dbReference type="InterPro" id="IPR018540">
    <property type="entry name" value="Spo0E-like"/>
</dbReference>
<dbReference type="Proteomes" id="UP000654670">
    <property type="component" value="Unassembled WGS sequence"/>
</dbReference>
<gene>
    <name evidence="1" type="ORF">GCM10007968_30480</name>
</gene>
<evidence type="ECO:0000313" key="1">
    <source>
        <dbReference type="EMBL" id="GGL64474.1"/>
    </source>
</evidence>
<protein>
    <recommendedName>
        <fullName evidence="3">Spo0E like sporulation regulatory protein</fullName>
    </recommendedName>
</protein>
<dbReference type="InterPro" id="IPR037208">
    <property type="entry name" value="Spo0E-like_sf"/>
</dbReference>
<dbReference type="AlphaFoldDB" id="A0A917W544"/>
<evidence type="ECO:0008006" key="3">
    <source>
        <dbReference type="Google" id="ProtNLM"/>
    </source>
</evidence>
<sequence>MNRKDLSKKIEKLRDQLVLTAVEEPLSSPKIQHMSRRLDKLLNKYEQLLR</sequence>
<evidence type="ECO:0000313" key="2">
    <source>
        <dbReference type="Proteomes" id="UP000654670"/>
    </source>
</evidence>
<dbReference type="GO" id="GO:0046983">
    <property type="term" value="F:protein dimerization activity"/>
    <property type="evidence" value="ECO:0007669"/>
    <property type="project" value="InterPro"/>
</dbReference>
<proteinExistence type="predicted"/>
<dbReference type="Pfam" id="PF09388">
    <property type="entry name" value="SpoOE-like"/>
    <property type="match status" value="1"/>
</dbReference>
<dbReference type="EMBL" id="BMOK01000019">
    <property type="protein sequence ID" value="GGL64474.1"/>
    <property type="molecule type" value="Genomic_DNA"/>
</dbReference>